<feature type="compositionally biased region" description="Basic and acidic residues" evidence="1">
    <location>
        <begin position="63"/>
        <end position="79"/>
    </location>
</feature>
<dbReference type="GO" id="GO:0043130">
    <property type="term" value="F:ubiquitin binding"/>
    <property type="evidence" value="ECO:0007669"/>
    <property type="project" value="InterPro"/>
</dbReference>
<dbReference type="OrthoDB" id="5794653at2759"/>
<feature type="region of interest" description="Disordered" evidence="1">
    <location>
        <begin position="56"/>
        <end position="88"/>
    </location>
</feature>
<dbReference type="InterPro" id="IPR003892">
    <property type="entry name" value="CUE"/>
</dbReference>
<reference evidence="3 4" key="1">
    <citation type="submission" date="2020-08" db="EMBL/GenBank/DDBJ databases">
        <authorList>
            <person name="Koutsovoulos G."/>
            <person name="Danchin GJ E."/>
        </authorList>
    </citation>
    <scope>NUCLEOTIDE SEQUENCE [LARGE SCALE GENOMIC DNA]</scope>
</reference>
<evidence type="ECO:0000313" key="3">
    <source>
        <dbReference type="EMBL" id="CAD2124976.1"/>
    </source>
</evidence>
<dbReference type="InterPro" id="IPR040192">
    <property type="entry name" value="CUEDC1"/>
</dbReference>
<accession>A0A6V7TND6</accession>
<dbReference type="Pfam" id="PF02845">
    <property type="entry name" value="CUE"/>
    <property type="match status" value="1"/>
</dbReference>
<evidence type="ECO:0000256" key="1">
    <source>
        <dbReference type="SAM" id="MobiDB-lite"/>
    </source>
</evidence>
<dbReference type="EMBL" id="CAJEWN010000003">
    <property type="protein sequence ID" value="CAD2124976.1"/>
    <property type="molecule type" value="Genomic_DNA"/>
</dbReference>
<evidence type="ECO:0000259" key="2">
    <source>
        <dbReference type="PROSITE" id="PS51140"/>
    </source>
</evidence>
<dbReference type="PROSITE" id="PS51140">
    <property type="entry name" value="CUE"/>
    <property type="match status" value="1"/>
</dbReference>
<name>A0A6V7TND6_MELEN</name>
<sequence>MSKDGDNVLNFEKAMSQFSAMFPDLDNQLIESVLRTNDGNVEETIEKLLELSCTTASTSGSDKVSKRNEIANEPSRAEHGQPSSRDPCADDEKIALLIQNREFLSYLRHDPNFQKAIIGRHQASAKNAHHYPLPHGPPVLLSSSKSLLSPNNHLFNRKGGREWGNNYPDRSTTTTIKKVDQIKPAIPEGPLIEYLNAGESKWSEKIKSKLAKKAPDGSEQLPESPLVSYTDEQMQKGIQGILTRGGHKLIESLARKFNNNTNYK</sequence>
<dbReference type="Gene3D" id="1.10.8.10">
    <property type="entry name" value="DNA helicase RuvA subunit, C-terminal domain"/>
    <property type="match status" value="1"/>
</dbReference>
<dbReference type="SUPFAM" id="SSF46934">
    <property type="entry name" value="UBA-like"/>
    <property type="match status" value="1"/>
</dbReference>
<protein>
    <recommendedName>
        <fullName evidence="2">CUE domain-containing protein</fullName>
    </recommendedName>
</protein>
<dbReference type="PANTHER" id="PTHR13467:SF3">
    <property type="entry name" value="CUE DOMAIN-CONTAINING PROTEIN 1"/>
    <property type="match status" value="1"/>
</dbReference>
<feature type="domain" description="CUE" evidence="2">
    <location>
        <begin position="10"/>
        <end position="53"/>
    </location>
</feature>
<dbReference type="SMART" id="SM00546">
    <property type="entry name" value="CUE"/>
    <property type="match status" value="1"/>
</dbReference>
<organism evidence="3 4">
    <name type="scientific">Meloidogyne enterolobii</name>
    <name type="common">Root-knot nematode worm</name>
    <name type="synonym">Meloidogyne mayaguensis</name>
    <dbReference type="NCBI Taxonomy" id="390850"/>
    <lineage>
        <taxon>Eukaryota</taxon>
        <taxon>Metazoa</taxon>
        <taxon>Ecdysozoa</taxon>
        <taxon>Nematoda</taxon>
        <taxon>Chromadorea</taxon>
        <taxon>Rhabditida</taxon>
        <taxon>Tylenchina</taxon>
        <taxon>Tylenchomorpha</taxon>
        <taxon>Tylenchoidea</taxon>
        <taxon>Meloidogynidae</taxon>
        <taxon>Meloidogyninae</taxon>
        <taxon>Meloidogyne</taxon>
    </lineage>
</organism>
<proteinExistence type="predicted"/>
<gene>
    <name evidence="3" type="ORF">MENT_LOCUS1020</name>
</gene>
<dbReference type="InterPro" id="IPR009060">
    <property type="entry name" value="UBA-like_sf"/>
</dbReference>
<evidence type="ECO:0000313" key="4">
    <source>
        <dbReference type="Proteomes" id="UP000580250"/>
    </source>
</evidence>
<comment type="caution">
    <text evidence="3">The sequence shown here is derived from an EMBL/GenBank/DDBJ whole genome shotgun (WGS) entry which is preliminary data.</text>
</comment>
<dbReference type="PANTHER" id="PTHR13467">
    <property type="entry name" value="CUE DOMAIN CONTAINING PROTEIN 1"/>
    <property type="match status" value="1"/>
</dbReference>
<dbReference type="Proteomes" id="UP000580250">
    <property type="component" value="Unassembled WGS sequence"/>
</dbReference>
<dbReference type="AlphaFoldDB" id="A0A6V7TND6"/>